<evidence type="ECO:0000256" key="4">
    <source>
        <dbReference type="ARBA" id="ARBA00022692"/>
    </source>
</evidence>
<dbReference type="InterPro" id="IPR027417">
    <property type="entry name" value="P-loop_NTPase"/>
</dbReference>
<evidence type="ECO:0000313" key="13">
    <source>
        <dbReference type="Proteomes" id="UP000031433"/>
    </source>
</evidence>
<dbReference type="EMBL" id="JXBL01000001">
    <property type="protein sequence ID" value="KIE44241.1"/>
    <property type="molecule type" value="Genomic_DNA"/>
</dbReference>
<name>A0A0C1R168_9BACT</name>
<dbReference type="GO" id="GO:0016887">
    <property type="term" value="F:ATP hydrolysis activity"/>
    <property type="evidence" value="ECO:0007669"/>
    <property type="project" value="InterPro"/>
</dbReference>
<protein>
    <submittedName>
        <fullName evidence="12">ABC transporter ATP-binding protein</fullName>
    </submittedName>
</protein>
<dbReference type="PROSITE" id="PS50929">
    <property type="entry name" value="ABC_TM1F"/>
    <property type="match status" value="1"/>
</dbReference>
<evidence type="ECO:0000259" key="11">
    <source>
        <dbReference type="PROSITE" id="PS50929"/>
    </source>
</evidence>
<comment type="caution">
    <text evidence="12">The sequence shown here is derived from an EMBL/GenBank/DDBJ whole genome shotgun (WGS) entry which is preliminary data.</text>
</comment>
<feature type="domain" description="ABC transmembrane type-1" evidence="11">
    <location>
        <begin position="9"/>
        <end position="292"/>
    </location>
</feature>
<feature type="transmembrane region" description="Helical" evidence="9">
    <location>
        <begin position="7"/>
        <end position="28"/>
    </location>
</feature>
<feature type="transmembrane region" description="Helical" evidence="9">
    <location>
        <begin position="48"/>
        <end position="67"/>
    </location>
</feature>
<evidence type="ECO:0000256" key="1">
    <source>
        <dbReference type="ARBA" id="ARBA00004651"/>
    </source>
</evidence>
<feature type="domain" description="ABC transporter" evidence="10">
    <location>
        <begin position="326"/>
        <end position="559"/>
    </location>
</feature>
<feature type="transmembrane region" description="Helical" evidence="9">
    <location>
        <begin position="269"/>
        <end position="290"/>
    </location>
</feature>
<keyword evidence="3" id="KW-1003">Cell membrane</keyword>
<dbReference type="InterPro" id="IPR011527">
    <property type="entry name" value="ABC1_TM_dom"/>
</dbReference>
<dbReference type="AlphaFoldDB" id="A0A0C1R168"/>
<dbReference type="SUPFAM" id="SSF52540">
    <property type="entry name" value="P-loop containing nucleoside triphosphate hydrolases"/>
    <property type="match status" value="1"/>
</dbReference>
<dbReference type="GO" id="GO:0005886">
    <property type="term" value="C:plasma membrane"/>
    <property type="evidence" value="ECO:0007669"/>
    <property type="project" value="UniProtKB-SubCell"/>
</dbReference>
<evidence type="ECO:0000256" key="2">
    <source>
        <dbReference type="ARBA" id="ARBA00022448"/>
    </source>
</evidence>
<dbReference type="Pfam" id="PF00664">
    <property type="entry name" value="ABC_membrane"/>
    <property type="match status" value="1"/>
</dbReference>
<dbReference type="PANTHER" id="PTHR43394:SF1">
    <property type="entry name" value="ATP-BINDING CASSETTE SUB-FAMILY B MEMBER 10, MITOCHONDRIAL"/>
    <property type="match status" value="1"/>
</dbReference>
<dbReference type="InterPro" id="IPR039421">
    <property type="entry name" value="Type_1_exporter"/>
</dbReference>
<dbReference type="GO" id="GO:0015421">
    <property type="term" value="F:ABC-type oligopeptide transporter activity"/>
    <property type="evidence" value="ECO:0007669"/>
    <property type="project" value="TreeGrafter"/>
</dbReference>
<dbReference type="CDD" id="cd18541">
    <property type="entry name" value="ABC_6TM_TmrB_like"/>
    <property type="match status" value="1"/>
</dbReference>
<dbReference type="PROSITE" id="PS50893">
    <property type="entry name" value="ABC_TRANSPORTER_2"/>
    <property type="match status" value="1"/>
</dbReference>
<dbReference type="Proteomes" id="UP000031433">
    <property type="component" value="Unassembled WGS sequence"/>
</dbReference>
<evidence type="ECO:0000259" key="10">
    <source>
        <dbReference type="PROSITE" id="PS50893"/>
    </source>
</evidence>
<dbReference type="FunFam" id="3.40.50.300:FF:000221">
    <property type="entry name" value="Multidrug ABC transporter ATP-binding protein"/>
    <property type="match status" value="1"/>
</dbReference>
<organism evidence="12 13">
    <name type="scientific">Geobacter soli</name>
    <dbReference type="NCBI Taxonomy" id="1510391"/>
    <lineage>
        <taxon>Bacteria</taxon>
        <taxon>Pseudomonadati</taxon>
        <taxon>Thermodesulfobacteriota</taxon>
        <taxon>Desulfuromonadia</taxon>
        <taxon>Geobacterales</taxon>
        <taxon>Geobacteraceae</taxon>
        <taxon>Geobacter</taxon>
    </lineage>
</organism>
<dbReference type="PANTHER" id="PTHR43394">
    <property type="entry name" value="ATP-DEPENDENT PERMEASE MDL1, MITOCHONDRIAL"/>
    <property type="match status" value="1"/>
</dbReference>
<dbReference type="Gene3D" id="3.40.50.300">
    <property type="entry name" value="P-loop containing nucleotide triphosphate hydrolases"/>
    <property type="match status" value="1"/>
</dbReference>
<evidence type="ECO:0000256" key="3">
    <source>
        <dbReference type="ARBA" id="ARBA00022475"/>
    </source>
</evidence>
<evidence type="ECO:0000256" key="7">
    <source>
        <dbReference type="ARBA" id="ARBA00022989"/>
    </source>
</evidence>
<keyword evidence="4 9" id="KW-0812">Transmembrane</keyword>
<dbReference type="Pfam" id="PF00005">
    <property type="entry name" value="ABC_tran"/>
    <property type="match status" value="1"/>
</dbReference>
<comment type="subcellular location">
    <subcellularLocation>
        <location evidence="1">Cell membrane</location>
        <topology evidence="1">Multi-pass membrane protein</topology>
    </subcellularLocation>
</comment>
<keyword evidence="13" id="KW-1185">Reference proteome</keyword>
<dbReference type="RefSeq" id="WP_039648434.1">
    <property type="nucleotide sequence ID" value="NZ_JXBL01000001.1"/>
</dbReference>
<accession>A0A0C1R168</accession>
<dbReference type="Gene3D" id="1.20.1560.10">
    <property type="entry name" value="ABC transporter type 1, transmembrane domain"/>
    <property type="match status" value="1"/>
</dbReference>
<reference evidence="12 13" key="1">
    <citation type="submission" date="2015-01" db="EMBL/GenBank/DDBJ databases">
        <title>Genome sequence of the anaerobic bacterium Geobacter soli GSS01, a dissimilatory Fe(III) reducer from soil.</title>
        <authorList>
            <person name="Yang G."/>
            <person name="Zhou S."/>
        </authorList>
    </citation>
    <scope>NUCLEOTIDE SEQUENCE [LARGE SCALE GENOMIC DNA]</scope>
    <source>
        <strain evidence="12 13">GSS01</strain>
    </source>
</reference>
<dbReference type="InterPro" id="IPR003593">
    <property type="entry name" value="AAA+_ATPase"/>
</dbReference>
<feature type="transmembrane region" description="Helical" evidence="9">
    <location>
        <begin position="147"/>
        <end position="167"/>
    </location>
</feature>
<dbReference type="InterPro" id="IPR017871">
    <property type="entry name" value="ABC_transporter-like_CS"/>
</dbReference>
<proteinExistence type="predicted"/>
<dbReference type="GO" id="GO:0005524">
    <property type="term" value="F:ATP binding"/>
    <property type="evidence" value="ECO:0007669"/>
    <property type="project" value="UniProtKB-KW"/>
</dbReference>
<evidence type="ECO:0000256" key="5">
    <source>
        <dbReference type="ARBA" id="ARBA00022741"/>
    </source>
</evidence>
<feature type="transmembrane region" description="Helical" evidence="9">
    <location>
        <begin position="119"/>
        <end position="141"/>
    </location>
</feature>
<keyword evidence="7 9" id="KW-1133">Transmembrane helix</keyword>
<evidence type="ECO:0000256" key="9">
    <source>
        <dbReference type="SAM" id="Phobius"/>
    </source>
</evidence>
<sequence>MRPCWRTYLLGALCLVGTNGCALLIPWLLKLAVEGLRSPGQATRSPAWYGGVIIGAALVQGGIRIFSRTKLLHAARRIEFAIREDLFAKLLSLDMPYFSGERTGDLMSRFANDLTNIRMLLGFGVLNVINTAVIYGAALVLMANIDVTLTVLAVAPFPFMILVVKGLTRRMYHCSRRAQEELAKLSSQAEENVSAAVVVRAYRREAAAVDAFRRASLDYFASNMAMARLRGLMLPLMAATSALGTLVVLFVGGSRVIEGILTLGDFVAFSGYLAMLVWPTVIFGWILNLIQRGGASMARLSEIFDARPLVVDPEAPAPVAAIRGEIELRGLRFGYNGGEVLRGVSLRVPAGARVGIVGGVGSGKTTLVRLLARLYPVGDGQVFIDGTDINRIPLEVLRRGVGLVPQESFLFSRTVGENIACGRDGATEDEVMEAARLASLDGDLARFPQGLATVVGERGVTLSGGQRQRVAIARALLRNPSVLVLDDPLSAVDARTEEEILRSLAGYYGDRTVVIISHRLSAVRACDVIVLLKDGVIAEQGSHDELVARGGAYAALWHEQRLRDEIAGFREDGAEKDGEKGALQTENAVL</sequence>
<dbReference type="InterPro" id="IPR003439">
    <property type="entry name" value="ABC_transporter-like_ATP-bd"/>
</dbReference>
<evidence type="ECO:0000256" key="8">
    <source>
        <dbReference type="ARBA" id="ARBA00023136"/>
    </source>
</evidence>
<keyword evidence="5" id="KW-0547">Nucleotide-binding</keyword>
<evidence type="ECO:0000313" key="12">
    <source>
        <dbReference type="EMBL" id="KIE44241.1"/>
    </source>
</evidence>
<keyword evidence="8 9" id="KW-0472">Membrane</keyword>
<keyword evidence="2" id="KW-0813">Transport</keyword>
<feature type="transmembrane region" description="Helical" evidence="9">
    <location>
        <begin position="232"/>
        <end position="257"/>
    </location>
</feature>
<evidence type="ECO:0000256" key="6">
    <source>
        <dbReference type="ARBA" id="ARBA00022840"/>
    </source>
</evidence>
<gene>
    <name evidence="12" type="ORF">SE37_14065</name>
</gene>
<dbReference type="SUPFAM" id="SSF90123">
    <property type="entry name" value="ABC transporter transmembrane region"/>
    <property type="match status" value="1"/>
</dbReference>
<dbReference type="PROSITE" id="PS00211">
    <property type="entry name" value="ABC_TRANSPORTER_1"/>
    <property type="match status" value="1"/>
</dbReference>
<keyword evidence="6 12" id="KW-0067">ATP-binding</keyword>
<dbReference type="InterPro" id="IPR036640">
    <property type="entry name" value="ABC1_TM_sf"/>
</dbReference>
<dbReference type="SMART" id="SM00382">
    <property type="entry name" value="AAA"/>
    <property type="match status" value="1"/>
</dbReference>